<dbReference type="EnsemblPlants" id="KQK97642">
    <property type="protein sequence ID" value="KQK97642"/>
    <property type="gene ID" value="SETIT_011307mg"/>
</dbReference>
<dbReference type="STRING" id="4555.K3YAR5"/>
<name>K3YAR5_SETIT</name>
<dbReference type="KEGG" id="sita:101765088"/>
<dbReference type="PANTHER" id="PTHR46932">
    <property type="entry name" value="HEAVY METAL-ASSOCIATED ISOPRENYLATED PLANT PROTEIN 47"/>
    <property type="match status" value="1"/>
</dbReference>
<dbReference type="InterPro" id="IPR006121">
    <property type="entry name" value="HMA_dom"/>
</dbReference>
<dbReference type="eggNOG" id="KOG0017">
    <property type="taxonomic scope" value="Eukaryota"/>
</dbReference>
<reference evidence="3" key="3">
    <citation type="submission" date="2018-08" db="UniProtKB">
        <authorList>
            <consortium name="EnsemblPlants"/>
        </authorList>
    </citation>
    <scope>IDENTIFICATION</scope>
    <source>
        <strain evidence="3">Yugu1</strain>
    </source>
</reference>
<reference evidence="2 4" key="1">
    <citation type="journal article" date="2012" name="Nat. Biotechnol.">
        <title>Reference genome sequence of the model plant Setaria.</title>
        <authorList>
            <person name="Bennetzen J.L."/>
            <person name="Schmutz J."/>
            <person name="Wang H."/>
            <person name="Percifield R."/>
            <person name="Hawkins J."/>
            <person name="Pontaroli A.C."/>
            <person name="Estep M."/>
            <person name="Feng L."/>
            <person name="Vaughn J.N."/>
            <person name="Grimwood J."/>
            <person name="Jenkins J."/>
            <person name="Barry K."/>
            <person name="Lindquist E."/>
            <person name="Hellsten U."/>
            <person name="Deshpande S."/>
            <person name="Wang X."/>
            <person name="Wu X."/>
            <person name="Mitros T."/>
            <person name="Triplett J."/>
            <person name="Yang X."/>
            <person name="Ye C.Y."/>
            <person name="Mauro-Herrera M."/>
            <person name="Wang L."/>
            <person name="Li P."/>
            <person name="Sharma M."/>
            <person name="Sharma R."/>
            <person name="Ronald P.C."/>
            <person name="Panaud O."/>
            <person name="Kellogg E.A."/>
            <person name="Brutnell T.P."/>
            <person name="Doust A.N."/>
            <person name="Tuskan G.A."/>
            <person name="Rokhsar D."/>
            <person name="Devos K.M."/>
        </authorList>
    </citation>
    <scope>NUCLEOTIDE SEQUENCE [LARGE SCALE GENOMIC DNA]</scope>
    <source>
        <strain evidence="4">cv. Yugu1</strain>
        <strain evidence="2">Yugu1</strain>
    </source>
</reference>
<dbReference type="Gramene" id="KQK97642">
    <property type="protein sequence ID" value="KQK97642"/>
    <property type="gene ID" value="SETIT_011307mg"/>
</dbReference>
<evidence type="ECO:0000313" key="3">
    <source>
        <dbReference type="EnsemblPlants" id="KQK97642"/>
    </source>
</evidence>
<evidence type="ECO:0000259" key="1">
    <source>
        <dbReference type="PROSITE" id="PS50846"/>
    </source>
</evidence>
<dbReference type="Proteomes" id="UP000004995">
    <property type="component" value="Unassembled WGS sequence"/>
</dbReference>
<gene>
    <name evidence="3" type="primary">LOC101765088</name>
    <name evidence="2" type="ORF">SETIT_7G130400v2</name>
</gene>
<dbReference type="InterPro" id="IPR042885">
    <property type="entry name" value="HIPP47/16"/>
</dbReference>
<protein>
    <recommendedName>
        <fullName evidence="1">HMA domain-containing protein</fullName>
    </recommendedName>
</protein>
<dbReference type="EMBL" id="CM003534">
    <property type="protein sequence ID" value="RCV34036.1"/>
    <property type="molecule type" value="Genomic_DNA"/>
</dbReference>
<evidence type="ECO:0000313" key="4">
    <source>
        <dbReference type="Proteomes" id="UP000004995"/>
    </source>
</evidence>
<dbReference type="OrthoDB" id="692521at2759"/>
<evidence type="ECO:0000313" key="2">
    <source>
        <dbReference type="EMBL" id="RCV34036.1"/>
    </source>
</evidence>
<accession>K3YAR5</accession>
<dbReference type="PANTHER" id="PTHR46932:SF20">
    <property type="entry name" value="HMA DOMAIN-CONTAINING PROTEIN"/>
    <property type="match status" value="1"/>
</dbReference>
<dbReference type="AlphaFoldDB" id="K3YAR5"/>
<feature type="domain" description="HMA" evidence="1">
    <location>
        <begin position="2"/>
        <end position="69"/>
    </location>
</feature>
<sequence length="129" mass="14395">MKKKIVIKVCMPCERCRTKALKVVARADGLISVAITGDEKLEVVGDGVDPVCLVRCLRKKICYAEILQVEEVKDKKEEEKKPEKPKKAEQQAVVVHALPQSCPGYCSCHRCHPPSLMVCEDDRNSCAIM</sequence>
<dbReference type="Gene3D" id="3.30.70.100">
    <property type="match status" value="1"/>
</dbReference>
<reference evidence="2" key="2">
    <citation type="submission" date="2015-07" db="EMBL/GenBank/DDBJ databases">
        <authorList>
            <person name="Noorani M."/>
        </authorList>
    </citation>
    <scope>NUCLEOTIDE SEQUENCE</scope>
    <source>
        <strain evidence="2">Yugu1</strain>
    </source>
</reference>
<dbReference type="PROSITE" id="PS50846">
    <property type="entry name" value="HMA_2"/>
    <property type="match status" value="1"/>
</dbReference>
<dbReference type="EMBL" id="AGNK02004384">
    <property type="status" value="NOT_ANNOTATED_CDS"/>
    <property type="molecule type" value="Genomic_DNA"/>
</dbReference>
<dbReference type="RefSeq" id="XP_004975907.1">
    <property type="nucleotide sequence ID" value="XM_004975850.2"/>
</dbReference>
<dbReference type="OMA" id="CMPCERC"/>
<proteinExistence type="predicted"/>
<dbReference type="GeneID" id="101765088"/>
<keyword evidence="4" id="KW-1185">Reference proteome</keyword>
<organism evidence="3 4">
    <name type="scientific">Setaria italica</name>
    <name type="common">Foxtail millet</name>
    <name type="synonym">Panicum italicum</name>
    <dbReference type="NCBI Taxonomy" id="4555"/>
    <lineage>
        <taxon>Eukaryota</taxon>
        <taxon>Viridiplantae</taxon>
        <taxon>Streptophyta</taxon>
        <taxon>Embryophyta</taxon>
        <taxon>Tracheophyta</taxon>
        <taxon>Spermatophyta</taxon>
        <taxon>Magnoliopsida</taxon>
        <taxon>Liliopsida</taxon>
        <taxon>Poales</taxon>
        <taxon>Poaceae</taxon>
        <taxon>PACMAD clade</taxon>
        <taxon>Panicoideae</taxon>
        <taxon>Panicodae</taxon>
        <taxon>Paniceae</taxon>
        <taxon>Cenchrinae</taxon>
        <taxon>Setaria</taxon>
    </lineage>
</organism>
<dbReference type="GO" id="GO:0046872">
    <property type="term" value="F:metal ion binding"/>
    <property type="evidence" value="ECO:0007669"/>
    <property type="project" value="InterPro"/>
</dbReference>
<dbReference type="HOGENOM" id="CLU_092610_2_2_1"/>